<dbReference type="PANTHER" id="PTHR30576">
    <property type="entry name" value="COLANIC BIOSYNTHESIS UDP-GLUCOSE LIPID CARRIER TRANSFERASE"/>
    <property type="match status" value="1"/>
</dbReference>
<dbReference type="Gene3D" id="3.40.50.720">
    <property type="entry name" value="NAD(P)-binding Rossmann-like Domain"/>
    <property type="match status" value="1"/>
</dbReference>
<feature type="transmembrane region" description="Helical" evidence="7">
    <location>
        <begin position="126"/>
        <end position="146"/>
    </location>
</feature>
<dbReference type="EMBL" id="MGKO01000006">
    <property type="protein sequence ID" value="OGN27875.1"/>
    <property type="molecule type" value="Genomic_DNA"/>
</dbReference>
<keyword evidence="3" id="KW-0808">Transferase</keyword>
<comment type="caution">
    <text evidence="9">The sequence shown here is derived from an EMBL/GenBank/DDBJ whole genome shotgun (WGS) entry which is preliminary data.</text>
</comment>
<dbReference type="PANTHER" id="PTHR30576:SF0">
    <property type="entry name" value="UNDECAPRENYL-PHOSPHATE N-ACETYLGALACTOSAMINYL 1-PHOSPHATE TRANSFERASE-RELATED"/>
    <property type="match status" value="1"/>
</dbReference>
<evidence type="ECO:0000256" key="4">
    <source>
        <dbReference type="ARBA" id="ARBA00022692"/>
    </source>
</evidence>
<dbReference type="Proteomes" id="UP000178444">
    <property type="component" value="Unassembled WGS sequence"/>
</dbReference>
<keyword evidence="5 7" id="KW-1133">Transmembrane helix</keyword>
<dbReference type="Pfam" id="PF02397">
    <property type="entry name" value="Bac_transf"/>
    <property type="match status" value="1"/>
</dbReference>
<comment type="subcellular location">
    <subcellularLocation>
        <location evidence="1">Membrane</location>
        <topology evidence="1">Multi-pass membrane protein</topology>
    </subcellularLocation>
</comment>
<dbReference type="InterPro" id="IPR017475">
    <property type="entry name" value="EPS_sugar_tfrase"/>
</dbReference>
<reference evidence="9 10" key="1">
    <citation type="journal article" date="2016" name="Nat. Commun.">
        <title>Thousands of microbial genomes shed light on interconnected biogeochemical processes in an aquifer system.</title>
        <authorList>
            <person name="Anantharaman K."/>
            <person name="Brown C.T."/>
            <person name="Hug L.A."/>
            <person name="Sharon I."/>
            <person name="Castelle C.J."/>
            <person name="Probst A.J."/>
            <person name="Thomas B.C."/>
            <person name="Singh A."/>
            <person name="Wilkins M.J."/>
            <person name="Karaoz U."/>
            <person name="Brodie E.L."/>
            <person name="Williams K.H."/>
            <person name="Hubbard S.S."/>
            <person name="Banfield J.F."/>
        </authorList>
    </citation>
    <scope>NUCLEOTIDE SEQUENCE [LARGE SCALE GENOMIC DNA]</scope>
</reference>
<evidence type="ECO:0000313" key="10">
    <source>
        <dbReference type="Proteomes" id="UP000178444"/>
    </source>
</evidence>
<feature type="transmembrane region" description="Helical" evidence="7">
    <location>
        <begin position="314"/>
        <end position="335"/>
    </location>
</feature>
<feature type="transmembrane region" description="Helical" evidence="7">
    <location>
        <begin position="47"/>
        <end position="71"/>
    </location>
</feature>
<dbReference type="InterPro" id="IPR003362">
    <property type="entry name" value="Bact_transf"/>
</dbReference>
<evidence type="ECO:0000256" key="6">
    <source>
        <dbReference type="ARBA" id="ARBA00023136"/>
    </source>
</evidence>
<comment type="similarity">
    <text evidence="2">Belongs to the bacterial sugar transferase family.</text>
</comment>
<feature type="transmembrane region" description="Helical" evidence="7">
    <location>
        <begin position="158"/>
        <end position="175"/>
    </location>
</feature>
<dbReference type="AlphaFoldDB" id="A0A1F8GR30"/>
<evidence type="ECO:0000256" key="5">
    <source>
        <dbReference type="ARBA" id="ARBA00022989"/>
    </source>
</evidence>
<keyword evidence="6 7" id="KW-0472">Membrane</keyword>
<evidence type="ECO:0000256" key="2">
    <source>
        <dbReference type="ARBA" id="ARBA00006464"/>
    </source>
</evidence>
<feature type="transmembrane region" description="Helical" evidence="7">
    <location>
        <begin position="91"/>
        <end position="114"/>
    </location>
</feature>
<proteinExistence type="inferred from homology"/>
<evidence type="ECO:0000256" key="7">
    <source>
        <dbReference type="SAM" id="Phobius"/>
    </source>
</evidence>
<evidence type="ECO:0000313" key="9">
    <source>
        <dbReference type="EMBL" id="OGN27875.1"/>
    </source>
</evidence>
<name>A0A1F8GR30_9BACT</name>
<organism evidence="9 10">
    <name type="scientific">Candidatus Yanofskybacteria bacterium RIFCSPLOWO2_01_FULL_49_17</name>
    <dbReference type="NCBI Taxonomy" id="1802700"/>
    <lineage>
        <taxon>Bacteria</taxon>
        <taxon>Candidatus Yanofskyibacteriota</taxon>
    </lineage>
</organism>
<evidence type="ECO:0000259" key="8">
    <source>
        <dbReference type="Pfam" id="PF02397"/>
    </source>
</evidence>
<protein>
    <recommendedName>
        <fullName evidence="8">Bacterial sugar transferase domain-containing protein</fullName>
    </recommendedName>
</protein>
<dbReference type="GO" id="GO:0016020">
    <property type="term" value="C:membrane"/>
    <property type="evidence" value="ECO:0007669"/>
    <property type="project" value="UniProtKB-SubCell"/>
</dbReference>
<keyword evidence="4 7" id="KW-0812">Transmembrane</keyword>
<gene>
    <name evidence="9" type="ORF">A2941_00830</name>
</gene>
<evidence type="ECO:0000256" key="3">
    <source>
        <dbReference type="ARBA" id="ARBA00022679"/>
    </source>
</evidence>
<accession>A0A1F8GR30</accession>
<sequence>MIVIRQLAEQNPAYDVPKSKTRESAFWIEKKRQKWYSYESYMKKSELFFNVVRVPLDFAMLLVAGVVTYLLRTQILDAFRPVLFQFNLPLFKYFGITVVTALVFMACYAISGLYVIRPRSSVLDEFLKIIIGSSAGIMAMIIYIFLRQELFNSRFLVLGAWFFAIVFVSLGRFAIRRIQRSMIAKKGFGLHRALIIGNGSIASRIAGEITSTPEQGYQIVAQMDEYNVSKLENLYRHHGFDEIILAKPSYHQEHTAELVDFCNENHCTFRFVPHLYETLTMHSSVDIVAGLPLIELKRTPLDGWGKVFKRVADMIWASVGLLVLSPLFVVVATAVKLDSKGPVFIRQERISGWKNFYLLKFRSMIAVDADGSADSMKIQLASLNEREGPLFKIKDDPRITKVGRFIRKTRIDELPQFWNVLKGDISLVGPRPHLPSEIAQYQKHHKKLLAIKAGATGMAQVSGSSDLPFEEEVALDSFYIENWSMWLDMKIVFRTMFKMLNDHSAV</sequence>
<dbReference type="GO" id="GO:0016780">
    <property type="term" value="F:phosphotransferase activity, for other substituted phosphate groups"/>
    <property type="evidence" value="ECO:0007669"/>
    <property type="project" value="TreeGrafter"/>
</dbReference>
<evidence type="ECO:0000256" key="1">
    <source>
        <dbReference type="ARBA" id="ARBA00004141"/>
    </source>
</evidence>
<feature type="domain" description="Bacterial sugar transferase" evidence="8">
    <location>
        <begin position="309"/>
        <end position="500"/>
    </location>
</feature>
<dbReference type="Pfam" id="PF13727">
    <property type="entry name" value="CoA_binding_3"/>
    <property type="match status" value="1"/>
</dbReference>
<dbReference type="NCBIfam" id="TIGR03025">
    <property type="entry name" value="EPS_sugtrans"/>
    <property type="match status" value="1"/>
</dbReference>